<evidence type="ECO:0000313" key="5">
    <source>
        <dbReference type="EMBL" id="RQH01655.1"/>
    </source>
</evidence>
<evidence type="ECO:0000259" key="4">
    <source>
        <dbReference type="Pfam" id="PF25023"/>
    </source>
</evidence>
<dbReference type="InterPro" id="IPR056823">
    <property type="entry name" value="TEN-like_YD-shell"/>
</dbReference>
<evidence type="ECO:0000259" key="2">
    <source>
        <dbReference type="Pfam" id="PF03527"/>
    </source>
</evidence>
<dbReference type="InterPro" id="IPR001826">
    <property type="entry name" value="RHS"/>
</dbReference>
<dbReference type="SUPFAM" id="SSF69304">
    <property type="entry name" value="Tricorn protease N-terminal domain"/>
    <property type="match status" value="1"/>
</dbReference>
<dbReference type="OrthoDB" id="5445630at2"/>
<feature type="domain" description="RHS protein conserved region" evidence="2">
    <location>
        <begin position="1308"/>
        <end position="1343"/>
    </location>
</feature>
<dbReference type="PANTHER" id="PTHR32305:SF15">
    <property type="entry name" value="PROTEIN RHSA-RELATED"/>
    <property type="match status" value="1"/>
</dbReference>
<organism evidence="5 6">
    <name type="scientific">Paraburkholderia dinghuensis</name>
    <dbReference type="NCBI Taxonomy" id="2305225"/>
    <lineage>
        <taxon>Bacteria</taxon>
        <taxon>Pseudomonadati</taxon>
        <taxon>Pseudomonadota</taxon>
        <taxon>Betaproteobacteria</taxon>
        <taxon>Burkholderiales</taxon>
        <taxon>Burkholderiaceae</taxon>
        <taxon>Paraburkholderia</taxon>
    </lineage>
</organism>
<dbReference type="InterPro" id="IPR050708">
    <property type="entry name" value="T6SS_VgrG/RHS"/>
</dbReference>
<dbReference type="InterPro" id="IPR022385">
    <property type="entry name" value="Rhs_assc_core"/>
</dbReference>
<dbReference type="CDD" id="cd20743">
    <property type="entry name" value="FIX_RhsA-like"/>
    <property type="match status" value="1"/>
</dbReference>
<dbReference type="NCBIfam" id="TIGR01643">
    <property type="entry name" value="YD_repeat_2x"/>
    <property type="match status" value="7"/>
</dbReference>
<keyword evidence="1" id="KW-0677">Repeat</keyword>
<comment type="caution">
    <text evidence="5">The sequence shown here is derived from an EMBL/GenBank/DDBJ whole genome shotgun (WGS) entry which is preliminary data.</text>
</comment>
<feature type="domain" description="DUF6531" evidence="3">
    <location>
        <begin position="368"/>
        <end position="440"/>
    </location>
</feature>
<dbReference type="EMBL" id="RQIS01000021">
    <property type="protein sequence ID" value="RQH01655.1"/>
    <property type="molecule type" value="Genomic_DNA"/>
</dbReference>
<evidence type="ECO:0000256" key="1">
    <source>
        <dbReference type="ARBA" id="ARBA00022737"/>
    </source>
</evidence>
<dbReference type="Proteomes" id="UP000272778">
    <property type="component" value="Unassembled WGS sequence"/>
</dbReference>
<evidence type="ECO:0000259" key="3">
    <source>
        <dbReference type="Pfam" id="PF20148"/>
    </source>
</evidence>
<reference evidence="5 6" key="1">
    <citation type="submission" date="2018-11" db="EMBL/GenBank/DDBJ databases">
        <title>Paraburkholderia sp. DHOA04, isolated from soil.</title>
        <authorList>
            <person name="Gao Z.-H."/>
            <person name="Qiu L.-H."/>
            <person name="Fu J.-C."/>
        </authorList>
    </citation>
    <scope>NUCLEOTIDE SEQUENCE [LARGE SCALE GENOMIC DNA]</scope>
    <source>
        <strain evidence="5 6">DHOA04</strain>
    </source>
</reference>
<keyword evidence="6" id="KW-1185">Reference proteome</keyword>
<accession>A0A3N6MJY9</accession>
<dbReference type="Pfam" id="PF05593">
    <property type="entry name" value="RHS_repeat"/>
    <property type="match status" value="3"/>
</dbReference>
<dbReference type="Pfam" id="PF03527">
    <property type="entry name" value="RHS"/>
    <property type="match status" value="1"/>
</dbReference>
<dbReference type="InterPro" id="IPR031325">
    <property type="entry name" value="RHS_repeat"/>
</dbReference>
<dbReference type="Pfam" id="PF20148">
    <property type="entry name" value="DUF6531"/>
    <property type="match status" value="1"/>
</dbReference>
<sequence length="1523" mass="168893">MSANAAQTTAVVRKDVAVAPLATIAKEDAGSALEQFDAWLKSVSDGYITLERVEQLANCIPVVSNILSAVDVVMDIKQLIEAEAKDFFDYLNLGIDLIGVIPVPPVMGEFRMGARPLMKLAREELSKSAKTVAQGGAQMIADTIISVLVAGISAKFAGDIEKFIQEVQSQLAQLLDDCAKHAKQLLEGIAQIFENAASGKLFDTSGNYRAAGKHIGQAGDAFVAHDATRVAENLWSYLKDGTKVMVKDAANLASRAANVISPSTNQRLMHMAGQARNAIPMVTEKIKGLNSANVGGLIWLLDALMKAVIKWKDKQKHNQTVGIKAAGKVEAELKKTEGELETIGAQAKAKHPGANDCKSCGLGRSGGSIGYALGDERFDHEDFVLPGAMPVVWRRTYRSFLAAYDESSLGARWITPYTTRFDIHAAKLVYHDQSGRSLDYPLLKAGETHDDLAENLTLARLDDQWLTLTRGHELLEAYEKRGDAFHLAFLRDRNGNQVTLDYDEAHRLTRLITSQGVVVFSHDAGGRLIEAAEVNQAGERIGTLVRYTYDRHGDLVAATDRHGNRREYAYTHHLVTRYTDRTGRGMNLEWDGTGPRAKCVREYADDGSHDTRLAWHPDIRLVDVTDGPGNVTRHYFDIDGYTYRIIHADGLNEWFYRDAQHNLTQHIYPDGTVERFTYDRRGNLTGQTRRDGSVVRMEYDAKDQMTVLIDPHAYRWTREYDDAGNVATQVDPLGHRTQYSYNAQGLPTEIVDAKGGARTLAYDAAGRLVRYTDCSGKTTRWAYDVEGRLTESRDAGGRSVVYRYGGNGQLAAVQSAAGTEKLEYDAEGRLLVHTDALDRVTRYGYDAAGRIANRRDASGELLTYRYDRAGRLSALTDSNRATYQFHHDPVGRLIEETGFDGMSTRYTYDAATGQLQSIDEAGQTTRLEYDNGGRLARRVCGASDERFMYDGSGRLIDAQNAVSRVQHFFDPVGNLVREHHAQQLFDERRSYVWRHEYDETGTRIRTVRPDGHALDWLVYGTGHVHGMQLNGQELIQFERDGLHRETQRTLSNRIVQDTRYDPLGRMEAQALRRSGAPAPIVARRYQYDAAGQLKEIDDSRQGVTRYQYDPVGRLLEAVSPLATERFAFDPAGNIVDAGSPAQARSGGAQPSSTLPAQIPKVLGNLLKDYAGTHFSYDARGNLVEKRSAGAGQRYEWDEFNRMSAASVDEPARRHEVRYFYDAFGRRIGKDVDGVRTTYGWDGDTLAYESVEEGSTHYVYEAGSFVPLAQFVSAPVRGIDTPGWKPTDRYAPEDDPLLKPVRPASPAHVFYYHCDQLGTPQLLTDELGEVVWEARYRAWGEAREVIARVSKATLGAARNPIRFQGQQRDEETGLAYNRYRYYDPQSGRFVSKDPIGLAGGINAYAYAPNPISWIDPLGLSGATPPTITAADITDKTRTEIRGLANQRGLVVAKQDASGAPIKWKCPCTGKERLRLDRGHIDQSTGLPYNDPKAAVDHVHAYDPTGKVKVVSPVDGNPHFPTTGE</sequence>
<feature type="domain" description="Teneurin-like YD-shell" evidence="4">
    <location>
        <begin position="841"/>
        <end position="1004"/>
    </location>
</feature>
<dbReference type="InterPro" id="IPR045351">
    <property type="entry name" value="DUF6531"/>
</dbReference>
<feature type="domain" description="Teneurin-like YD-shell" evidence="4">
    <location>
        <begin position="1056"/>
        <end position="1231"/>
    </location>
</feature>
<dbReference type="Gene3D" id="2.180.10.10">
    <property type="entry name" value="RHS repeat-associated core"/>
    <property type="match status" value="4"/>
</dbReference>
<proteinExistence type="predicted"/>
<dbReference type="NCBIfam" id="TIGR03696">
    <property type="entry name" value="Rhs_assc_core"/>
    <property type="match status" value="1"/>
</dbReference>
<dbReference type="RefSeq" id="WP_124153400.1">
    <property type="nucleotide sequence ID" value="NZ_RQIS01000021.1"/>
</dbReference>
<name>A0A3N6MJY9_9BURK</name>
<dbReference type="InterPro" id="IPR006530">
    <property type="entry name" value="YD"/>
</dbReference>
<protein>
    <submittedName>
        <fullName evidence="5">RHS repeat protein</fullName>
    </submittedName>
</protein>
<evidence type="ECO:0000313" key="6">
    <source>
        <dbReference type="Proteomes" id="UP000272778"/>
    </source>
</evidence>
<dbReference type="Pfam" id="PF25023">
    <property type="entry name" value="TEN_YD-shell"/>
    <property type="match status" value="2"/>
</dbReference>
<gene>
    <name evidence="5" type="ORF">D1Y85_23090</name>
</gene>
<dbReference type="PANTHER" id="PTHR32305">
    <property type="match status" value="1"/>
</dbReference>